<dbReference type="InterPro" id="IPR036259">
    <property type="entry name" value="MFS_trans_sf"/>
</dbReference>
<dbReference type="GO" id="GO:0005886">
    <property type="term" value="C:plasma membrane"/>
    <property type="evidence" value="ECO:0007669"/>
    <property type="project" value="UniProtKB-SubCell"/>
</dbReference>
<sequence length="489" mass="50950">MHGEKLDRAVLATAGVVVLGALMSILDVTVVNVAINTLARDFDTSLTTIQWVATGYTLALATVIPLTAWGAERFGTTRLYMISIALFVLGSALAGTAWDAASLIGFRVLQGLGGGMIMPLGMTILTRAAGPHRIGRLMAVIGIPMLLGPVLGPVLGGWLVDDYSWRWIFFINLPIGLLALVLAARILPRDTPGGRARLDRVGLLLLSPGLALLIYGLAESGANGGFGHVQVILPAVVGALLVAGFGWHALRTSHPLVDLRLYRNRVFAASSGTLMLVVIAVFGGMLLMPLYLQLVRGESPLDTGLLIAPQGLGAMLAMPIAGRLADRTGIGRFVPIGLALVAGSYTWLSVQLAADTPYWHLSIALFVTGVGMGFTMMPTMTGALQTMPRASIAGASTALNITQQVAASFGTAVLSVVLATTMTGRLGGAAAGGSIGDLAALPQDVFARIQPALAESFGHTFRIAAIFVALAFVVALVLLPKRRPAAPVE</sequence>
<dbReference type="EMBL" id="FNBE01000020">
    <property type="protein sequence ID" value="SDH22709.1"/>
    <property type="molecule type" value="Genomic_DNA"/>
</dbReference>
<feature type="transmembrane region" description="Helical" evidence="8">
    <location>
        <begin position="79"/>
        <end position="98"/>
    </location>
</feature>
<dbReference type="PRINTS" id="PR01036">
    <property type="entry name" value="TCRTETB"/>
</dbReference>
<dbReference type="SUPFAM" id="SSF103473">
    <property type="entry name" value="MFS general substrate transporter"/>
    <property type="match status" value="1"/>
</dbReference>
<keyword evidence="6 8" id="KW-1133">Transmembrane helix</keyword>
<feature type="transmembrane region" description="Helical" evidence="8">
    <location>
        <begin position="9"/>
        <end position="35"/>
    </location>
</feature>
<evidence type="ECO:0000256" key="6">
    <source>
        <dbReference type="ARBA" id="ARBA00022989"/>
    </source>
</evidence>
<evidence type="ECO:0000256" key="5">
    <source>
        <dbReference type="ARBA" id="ARBA00022692"/>
    </source>
</evidence>
<protein>
    <submittedName>
        <fullName evidence="10">Drug resistance transporter, EmrB/QacA subfamily</fullName>
    </submittedName>
</protein>
<dbReference type="NCBIfam" id="TIGR00711">
    <property type="entry name" value="efflux_EmrB"/>
    <property type="match status" value="1"/>
</dbReference>
<name>A0A1G8AP83_PSEOR</name>
<dbReference type="GO" id="GO:0022857">
    <property type="term" value="F:transmembrane transporter activity"/>
    <property type="evidence" value="ECO:0007669"/>
    <property type="project" value="InterPro"/>
</dbReference>
<dbReference type="PROSITE" id="PS50850">
    <property type="entry name" value="MFS"/>
    <property type="match status" value="1"/>
</dbReference>
<feature type="domain" description="Major facilitator superfamily (MFS) profile" evidence="9">
    <location>
        <begin position="13"/>
        <end position="483"/>
    </location>
</feature>
<dbReference type="InterPro" id="IPR020846">
    <property type="entry name" value="MFS_dom"/>
</dbReference>
<evidence type="ECO:0000256" key="7">
    <source>
        <dbReference type="ARBA" id="ARBA00023136"/>
    </source>
</evidence>
<dbReference type="STRING" id="366584.SAMN05216377_120109"/>
<evidence type="ECO:0000256" key="1">
    <source>
        <dbReference type="ARBA" id="ARBA00004651"/>
    </source>
</evidence>
<evidence type="ECO:0000256" key="4">
    <source>
        <dbReference type="ARBA" id="ARBA00022475"/>
    </source>
</evidence>
<feature type="transmembrane region" description="Helical" evidence="8">
    <location>
        <begin position="165"/>
        <end position="188"/>
    </location>
</feature>
<feature type="transmembrane region" description="Helical" evidence="8">
    <location>
        <begin position="230"/>
        <end position="250"/>
    </location>
</feature>
<dbReference type="InterPro" id="IPR011701">
    <property type="entry name" value="MFS"/>
</dbReference>
<evidence type="ECO:0000256" key="8">
    <source>
        <dbReference type="SAM" id="Phobius"/>
    </source>
</evidence>
<keyword evidence="4" id="KW-1003">Cell membrane</keyword>
<evidence type="ECO:0000256" key="2">
    <source>
        <dbReference type="ARBA" id="ARBA00008537"/>
    </source>
</evidence>
<gene>
    <name evidence="10" type="ORF">SAMN05216377_120109</name>
</gene>
<organism evidence="10 11">
    <name type="scientific">Pseudonocardia oroxyli</name>
    <dbReference type="NCBI Taxonomy" id="366584"/>
    <lineage>
        <taxon>Bacteria</taxon>
        <taxon>Bacillati</taxon>
        <taxon>Actinomycetota</taxon>
        <taxon>Actinomycetes</taxon>
        <taxon>Pseudonocardiales</taxon>
        <taxon>Pseudonocardiaceae</taxon>
        <taxon>Pseudonocardia</taxon>
    </lineage>
</organism>
<evidence type="ECO:0000313" key="11">
    <source>
        <dbReference type="Proteomes" id="UP000198967"/>
    </source>
</evidence>
<feature type="transmembrane region" description="Helical" evidence="8">
    <location>
        <begin position="47"/>
        <end position="67"/>
    </location>
</feature>
<keyword evidence="7 8" id="KW-0472">Membrane</keyword>
<feature type="transmembrane region" description="Helical" evidence="8">
    <location>
        <begin position="333"/>
        <end position="352"/>
    </location>
</feature>
<dbReference type="RefSeq" id="WP_245707813.1">
    <property type="nucleotide sequence ID" value="NZ_FNBE01000020.1"/>
</dbReference>
<dbReference type="PANTHER" id="PTHR42718:SF9">
    <property type="entry name" value="MAJOR FACILITATOR SUPERFAMILY MULTIDRUG TRANSPORTER MFSC"/>
    <property type="match status" value="1"/>
</dbReference>
<dbReference type="PANTHER" id="PTHR42718">
    <property type="entry name" value="MAJOR FACILITATOR SUPERFAMILY MULTIDRUG TRANSPORTER MFSC"/>
    <property type="match status" value="1"/>
</dbReference>
<keyword evidence="3" id="KW-0813">Transport</keyword>
<dbReference type="CDD" id="cd17503">
    <property type="entry name" value="MFS_LmrB_MDR_like"/>
    <property type="match status" value="1"/>
</dbReference>
<comment type="similarity">
    <text evidence="2">Belongs to the major facilitator superfamily. EmrB family.</text>
</comment>
<feature type="transmembrane region" description="Helical" evidence="8">
    <location>
        <begin position="304"/>
        <end position="321"/>
    </location>
</feature>
<keyword evidence="11" id="KW-1185">Reference proteome</keyword>
<dbReference type="Proteomes" id="UP000198967">
    <property type="component" value="Unassembled WGS sequence"/>
</dbReference>
<feature type="transmembrane region" description="Helical" evidence="8">
    <location>
        <begin position="358"/>
        <end position="377"/>
    </location>
</feature>
<dbReference type="InterPro" id="IPR004638">
    <property type="entry name" value="EmrB-like"/>
</dbReference>
<feature type="transmembrane region" description="Helical" evidence="8">
    <location>
        <begin position="137"/>
        <end position="159"/>
    </location>
</feature>
<feature type="transmembrane region" description="Helical" evidence="8">
    <location>
        <begin position="398"/>
        <end position="419"/>
    </location>
</feature>
<dbReference type="Gene3D" id="1.20.1250.20">
    <property type="entry name" value="MFS general substrate transporter like domains"/>
    <property type="match status" value="1"/>
</dbReference>
<dbReference type="Pfam" id="PF07690">
    <property type="entry name" value="MFS_1"/>
    <property type="match status" value="1"/>
</dbReference>
<evidence type="ECO:0000256" key="3">
    <source>
        <dbReference type="ARBA" id="ARBA00022448"/>
    </source>
</evidence>
<reference evidence="10 11" key="1">
    <citation type="submission" date="2016-10" db="EMBL/GenBank/DDBJ databases">
        <authorList>
            <person name="de Groot N.N."/>
        </authorList>
    </citation>
    <scope>NUCLEOTIDE SEQUENCE [LARGE SCALE GENOMIC DNA]</scope>
    <source>
        <strain evidence="10 11">CGMCC 4.3143</strain>
    </source>
</reference>
<evidence type="ECO:0000259" key="9">
    <source>
        <dbReference type="PROSITE" id="PS50850"/>
    </source>
</evidence>
<evidence type="ECO:0000313" key="10">
    <source>
        <dbReference type="EMBL" id="SDH22709.1"/>
    </source>
</evidence>
<keyword evidence="5 8" id="KW-0812">Transmembrane</keyword>
<feature type="transmembrane region" description="Helical" evidence="8">
    <location>
        <begin position="200"/>
        <end position="218"/>
    </location>
</feature>
<accession>A0A1G8AP83</accession>
<dbReference type="Gene3D" id="1.20.1720.10">
    <property type="entry name" value="Multidrug resistance protein D"/>
    <property type="match status" value="1"/>
</dbReference>
<dbReference type="AlphaFoldDB" id="A0A1G8AP83"/>
<feature type="transmembrane region" description="Helical" evidence="8">
    <location>
        <begin position="461"/>
        <end position="479"/>
    </location>
</feature>
<feature type="transmembrane region" description="Helical" evidence="8">
    <location>
        <begin position="104"/>
        <end position="125"/>
    </location>
</feature>
<feature type="transmembrane region" description="Helical" evidence="8">
    <location>
        <begin position="271"/>
        <end position="292"/>
    </location>
</feature>
<proteinExistence type="inferred from homology"/>
<comment type="subcellular location">
    <subcellularLocation>
        <location evidence="1">Cell membrane</location>
        <topology evidence="1">Multi-pass membrane protein</topology>
    </subcellularLocation>
</comment>